<dbReference type="Proteomes" id="UP000039865">
    <property type="component" value="Unassembled WGS sequence"/>
</dbReference>
<sequence length="55" mass="6645">MARLFQKQKLIIKYRITLTDPPKNNFEMIYFNSKKKKKMNKLQQSNSLGLMRKPN</sequence>
<name>A0A077ZR12_STYLE</name>
<gene>
    <name evidence="1" type="primary">Contig14786.g15752</name>
    <name evidence="1" type="ORF">STYLEM_1307</name>
</gene>
<keyword evidence="2" id="KW-1185">Reference proteome</keyword>
<evidence type="ECO:0000313" key="1">
    <source>
        <dbReference type="EMBL" id="CDW72348.1"/>
    </source>
</evidence>
<evidence type="ECO:0000313" key="2">
    <source>
        <dbReference type="Proteomes" id="UP000039865"/>
    </source>
</evidence>
<dbReference type="AlphaFoldDB" id="A0A077ZR12"/>
<dbReference type="InParanoid" id="A0A077ZR12"/>
<proteinExistence type="predicted"/>
<reference evidence="1 2" key="1">
    <citation type="submission" date="2014-06" db="EMBL/GenBank/DDBJ databases">
        <authorList>
            <person name="Swart Estienne"/>
        </authorList>
    </citation>
    <scope>NUCLEOTIDE SEQUENCE [LARGE SCALE GENOMIC DNA]</scope>
    <source>
        <strain evidence="1 2">130c</strain>
    </source>
</reference>
<organism evidence="1 2">
    <name type="scientific">Stylonychia lemnae</name>
    <name type="common">Ciliate</name>
    <dbReference type="NCBI Taxonomy" id="5949"/>
    <lineage>
        <taxon>Eukaryota</taxon>
        <taxon>Sar</taxon>
        <taxon>Alveolata</taxon>
        <taxon>Ciliophora</taxon>
        <taxon>Intramacronucleata</taxon>
        <taxon>Spirotrichea</taxon>
        <taxon>Stichotrichia</taxon>
        <taxon>Sporadotrichida</taxon>
        <taxon>Oxytrichidae</taxon>
        <taxon>Stylonychinae</taxon>
        <taxon>Stylonychia</taxon>
    </lineage>
</organism>
<dbReference type="EMBL" id="CCKQ01001243">
    <property type="protein sequence ID" value="CDW72348.1"/>
    <property type="molecule type" value="Genomic_DNA"/>
</dbReference>
<protein>
    <submittedName>
        <fullName evidence="1">Uncharacterized protein</fullName>
    </submittedName>
</protein>
<accession>A0A077ZR12</accession>